<reference evidence="1" key="1">
    <citation type="submission" date="2019-11" db="EMBL/GenBank/DDBJ databases">
        <title>Nori genome reveals adaptations in red seaweeds to the harsh intertidal environment.</title>
        <authorList>
            <person name="Wang D."/>
            <person name="Mao Y."/>
        </authorList>
    </citation>
    <scope>NUCLEOTIDE SEQUENCE</scope>
    <source>
        <tissue evidence="1">Gametophyte</tissue>
    </source>
</reference>
<comment type="caution">
    <text evidence="1">The sequence shown here is derived from an EMBL/GenBank/DDBJ whole genome shotgun (WGS) entry which is preliminary data.</text>
</comment>
<evidence type="ECO:0000313" key="2">
    <source>
        <dbReference type="Proteomes" id="UP000798662"/>
    </source>
</evidence>
<keyword evidence="2" id="KW-1185">Reference proteome</keyword>
<proteinExistence type="predicted"/>
<sequence length="295" mass="31617">MPFRVVHAGGTTNLKRHLRDKLGIGTEPPPAGRSHRLKVFPSLATLSEATGGKTIVSGLPFSAHDHGINGLVFLNDGNLLNSAGGQTNAGIPAEKLGFVGASPLSGAIVHAAISKPNLNGAIKYDKMKDESKARKVSGDVRVYATGSRNSFEMVLHTNGHVYATENGPSDGYGGRSLSCTLKSQAGQKDIDKLLEIVDGKSFSHPNRNRGRDSPIQCKHFPTSSGPAPGCKQPMTTLPTSTDCLLEWTLNLFPSLRGNLLPYKFAPSFIGQVLRLELTPSERGVSRQDMMRYVSE</sequence>
<organism evidence="1 2">
    <name type="scientific">Pyropia yezoensis</name>
    <name type="common">Susabi-nori</name>
    <name type="synonym">Porphyra yezoensis</name>
    <dbReference type="NCBI Taxonomy" id="2788"/>
    <lineage>
        <taxon>Eukaryota</taxon>
        <taxon>Rhodophyta</taxon>
        <taxon>Bangiophyceae</taxon>
        <taxon>Bangiales</taxon>
        <taxon>Bangiaceae</taxon>
        <taxon>Pyropia</taxon>
    </lineage>
</organism>
<evidence type="ECO:0000313" key="1">
    <source>
        <dbReference type="EMBL" id="KAK1863549.1"/>
    </source>
</evidence>
<gene>
    <name evidence="1" type="ORF">I4F81_006104</name>
</gene>
<dbReference type="Proteomes" id="UP000798662">
    <property type="component" value="Chromosome 2"/>
</dbReference>
<protein>
    <submittedName>
        <fullName evidence="1">Uncharacterized protein</fullName>
    </submittedName>
</protein>
<dbReference type="EMBL" id="CM020619">
    <property type="protein sequence ID" value="KAK1863549.1"/>
    <property type="molecule type" value="Genomic_DNA"/>
</dbReference>
<name>A0ACC3C088_PYRYE</name>
<accession>A0ACC3C088</accession>